<dbReference type="EMBL" id="BAABBU010000002">
    <property type="protein sequence ID" value="GAA4121579.1"/>
    <property type="molecule type" value="Genomic_DNA"/>
</dbReference>
<evidence type="ECO:0000256" key="1">
    <source>
        <dbReference type="SAM" id="MobiDB-lite"/>
    </source>
</evidence>
<feature type="region of interest" description="Disordered" evidence="1">
    <location>
        <begin position="16"/>
        <end position="48"/>
    </location>
</feature>
<evidence type="ECO:0000313" key="2">
    <source>
        <dbReference type="EMBL" id="GAA4121579.1"/>
    </source>
</evidence>
<reference evidence="3" key="1">
    <citation type="journal article" date="2019" name="Int. J. Syst. Evol. Microbiol.">
        <title>The Global Catalogue of Microorganisms (GCM) 10K type strain sequencing project: providing services to taxonomists for standard genome sequencing and annotation.</title>
        <authorList>
            <consortium name="The Broad Institute Genomics Platform"/>
            <consortium name="The Broad Institute Genome Sequencing Center for Infectious Disease"/>
            <person name="Wu L."/>
            <person name="Ma J."/>
        </authorList>
    </citation>
    <scope>NUCLEOTIDE SEQUENCE [LARGE SCALE GENOMIC DNA]</scope>
    <source>
        <strain evidence="3">JCM 17589</strain>
    </source>
</reference>
<sequence length="70" mass="7956">MDESQLALTQLPKKYRRGRQTLMRTDSAARSSGIRRHPEAALKSSACAGSAHDTKTVYRLRRRTVRKDRG</sequence>
<comment type="caution">
    <text evidence="2">The sequence shown here is derived from an EMBL/GenBank/DDBJ whole genome shotgun (WGS) entry which is preliminary data.</text>
</comment>
<dbReference type="Proteomes" id="UP001501845">
    <property type="component" value="Unassembled WGS sequence"/>
</dbReference>
<organism evidence="2 3">
    <name type="scientific">Streptomyces tunisiensis</name>
    <dbReference type="NCBI Taxonomy" id="948699"/>
    <lineage>
        <taxon>Bacteria</taxon>
        <taxon>Bacillati</taxon>
        <taxon>Actinomycetota</taxon>
        <taxon>Actinomycetes</taxon>
        <taxon>Kitasatosporales</taxon>
        <taxon>Streptomycetaceae</taxon>
        <taxon>Streptomyces</taxon>
    </lineage>
</organism>
<gene>
    <name evidence="2" type="ORF">GCM10022285_01190</name>
</gene>
<accession>A0ABP7XMC8</accession>
<protein>
    <recommendedName>
        <fullName evidence="4">Transposase</fullName>
    </recommendedName>
</protein>
<proteinExistence type="predicted"/>
<keyword evidence="3" id="KW-1185">Reference proteome</keyword>
<evidence type="ECO:0008006" key="4">
    <source>
        <dbReference type="Google" id="ProtNLM"/>
    </source>
</evidence>
<name>A0ABP7XMC8_9ACTN</name>
<evidence type="ECO:0000313" key="3">
    <source>
        <dbReference type="Proteomes" id="UP001501845"/>
    </source>
</evidence>